<keyword evidence="2" id="KW-1185">Reference proteome</keyword>
<evidence type="ECO:0000313" key="1">
    <source>
        <dbReference type="EMBL" id="PIO05468.1"/>
    </source>
</evidence>
<reference evidence="2" key="1">
    <citation type="journal article" date="2017" name="Nat. Commun.">
        <title>The North American bullfrog draft genome provides insight into hormonal regulation of long noncoding RNA.</title>
        <authorList>
            <person name="Hammond S.A."/>
            <person name="Warren R.L."/>
            <person name="Vandervalk B.P."/>
            <person name="Kucuk E."/>
            <person name="Khan H."/>
            <person name="Gibb E.A."/>
            <person name="Pandoh P."/>
            <person name="Kirk H."/>
            <person name="Zhao Y."/>
            <person name="Jones M."/>
            <person name="Mungall A.J."/>
            <person name="Coope R."/>
            <person name="Pleasance S."/>
            <person name="Moore R.A."/>
            <person name="Holt R.A."/>
            <person name="Round J.M."/>
            <person name="Ohora S."/>
            <person name="Walle B.V."/>
            <person name="Veldhoen N."/>
            <person name="Helbing C.C."/>
            <person name="Birol I."/>
        </authorList>
    </citation>
    <scope>NUCLEOTIDE SEQUENCE [LARGE SCALE GENOMIC DNA]</scope>
</reference>
<sequence length="54" mass="5933">MCCGSTRVVMLPTQALCVHRHTLGLQAAVDVSLLSLDDPSQMLLHLQAFLYGFM</sequence>
<accession>A0A2G9PQ56</accession>
<gene>
    <name evidence="1" type="ORF">AB205_0110280</name>
</gene>
<proteinExistence type="predicted"/>
<dbReference type="EMBL" id="KV922697">
    <property type="protein sequence ID" value="PIO05468.1"/>
    <property type="molecule type" value="Genomic_DNA"/>
</dbReference>
<dbReference type="Proteomes" id="UP000228934">
    <property type="component" value="Unassembled WGS sequence"/>
</dbReference>
<dbReference type="AlphaFoldDB" id="A0A2G9PQ56"/>
<protein>
    <submittedName>
        <fullName evidence="1">Uncharacterized protein</fullName>
    </submittedName>
</protein>
<name>A0A2G9PQ56_AQUCT</name>
<organism evidence="1 2">
    <name type="scientific">Aquarana catesbeiana</name>
    <name type="common">American bullfrog</name>
    <name type="synonym">Rana catesbeiana</name>
    <dbReference type="NCBI Taxonomy" id="8400"/>
    <lineage>
        <taxon>Eukaryota</taxon>
        <taxon>Metazoa</taxon>
        <taxon>Chordata</taxon>
        <taxon>Craniata</taxon>
        <taxon>Vertebrata</taxon>
        <taxon>Euteleostomi</taxon>
        <taxon>Amphibia</taxon>
        <taxon>Batrachia</taxon>
        <taxon>Anura</taxon>
        <taxon>Neobatrachia</taxon>
        <taxon>Ranoidea</taxon>
        <taxon>Ranidae</taxon>
        <taxon>Aquarana</taxon>
    </lineage>
</organism>
<evidence type="ECO:0000313" key="2">
    <source>
        <dbReference type="Proteomes" id="UP000228934"/>
    </source>
</evidence>